<protein>
    <submittedName>
        <fullName evidence="2">Uncharacterized protein</fullName>
    </submittedName>
</protein>
<proteinExistence type="predicted"/>
<name>A0A8S4N491_OWEFU</name>
<evidence type="ECO:0000256" key="1">
    <source>
        <dbReference type="SAM" id="SignalP"/>
    </source>
</evidence>
<dbReference type="Proteomes" id="UP000749559">
    <property type="component" value="Unassembled WGS sequence"/>
</dbReference>
<gene>
    <name evidence="2" type="ORF">OFUS_LOCUS2643</name>
</gene>
<comment type="caution">
    <text evidence="2">The sequence shown here is derived from an EMBL/GenBank/DDBJ whole genome shotgun (WGS) entry which is preliminary data.</text>
</comment>
<dbReference type="AlphaFoldDB" id="A0A8S4N491"/>
<evidence type="ECO:0000313" key="2">
    <source>
        <dbReference type="EMBL" id="CAH1775322.1"/>
    </source>
</evidence>
<reference evidence="2" key="1">
    <citation type="submission" date="2022-03" db="EMBL/GenBank/DDBJ databases">
        <authorList>
            <person name="Martin C."/>
        </authorList>
    </citation>
    <scope>NUCLEOTIDE SEQUENCE</scope>
</reference>
<organism evidence="2 3">
    <name type="scientific">Owenia fusiformis</name>
    <name type="common">Polychaete worm</name>
    <dbReference type="NCBI Taxonomy" id="6347"/>
    <lineage>
        <taxon>Eukaryota</taxon>
        <taxon>Metazoa</taxon>
        <taxon>Spiralia</taxon>
        <taxon>Lophotrochozoa</taxon>
        <taxon>Annelida</taxon>
        <taxon>Polychaeta</taxon>
        <taxon>Sedentaria</taxon>
        <taxon>Canalipalpata</taxon>
        <taxon>Sabellida</taxon>
        <taxon>Oweniida</taxon>
        <taxon>Oweniidae</taxon>
        <taxon>Owenia</taxon>
    </lineage>
</organism>
<sequence>MWKLLISLALVGICSAEWYSDTDIKVTVSDAPAEDLVEGQAARLVTDAIPKTYILGKVDTIVGIIEDVADVIKVITTRRGSLRVLTKDGKLMVCPWKQRGHISAWRWKWWCTVSCPNGRSARVRTLGRDSGVASAGCQVQRQIMGAGPRPITFTYRRKNTNC</sequence>
<keyword evidence="1" id="KW-0732">Signal</keyword>
<accession>A0A8S4N491</accession>
<evidence type="ECO:0000313" key="3">
    <source>
        <dbReference type="Proteomes" id="UP000749559"/>
    </source>
</evidence>
<feature type="chain" id="PRO_5035714992" evidence="1">
    <location>
        <begin position="17"/>
        <end position="162"/>
    </location>
</feature>
<keyword evidence="3" id="KW-1185">Reference proteome</keyword>
<dbReference type="EMBL" id="CAIIXF020000001">
    <property type="protein sequence ID" value="CAH1775322.1"/>
    <property type="molecule type" value="Genomic_DNA"/>
</dbReference>
<feature type="signal peptide" evidence="1">
    <location>
        <begin position="1"/>
        <end position="16"/>
    </location>
</feature>